<gene>
    <name evidence="1" type="ORF">F6X51_27275</name>
</gene>
<reference evidence="1 2" key="1">
    <citation type="submission" date="2019-09" db="EMBL/GenBank/DDBJ databases">
        <title>YIM 132548 draft genome.</title>
        <authorList>
            <person name="Jiang L."/>
        </authorList>
    </citation>
    <scope>NUCLEOTIDE SEQUENCE [LARGE SCALE GENOMIC DNA]</scope>
    <source>
        <strain evidence="1 2">YIM 132548</strain>
    </source>
</reference>
<dbReference type="RefSeq" id="WP_150967186.1">
    <property type="nucleotide sequence ID" value="NZ_VZZJ01000059.1"/>
</dbReference>
<sequence length="64" mass="6675">MMLPIGIQRPCHGALANGQAEACPADGLEAQAHTVRTHVRQILRQICAASHANPAGASPAKPRI</sequence>
<comment type="caution">
    <text evidence="1">The sequence shown here is derived from an EMBL/GenBank/DDBJ whole genome shotgun (WGS) entry which is preliminary data.</text>
</comment>
<dbReference type="AlphaFoldDB" id="A0A6N6MEF7"/>
<organism evidence="1 2">
    <name type="scientific">Methylobacterium planeticum</name>
    <dbReference type="NCBI Taxonomy" id="2615211"/>
    <lineage>
        <taxon>Bacteria</taxon>
        <taxon>Pseudomonadati</taxon>
        <taxon>Pseudomonadota</taxon>
        <taxon>Alphaproteobacteria</taxon>
        <taxon>Hyphomicrobiales</taxon>
        <taxon>Methylobacteriaceae</taxon>
        <taxon>Methylobacterium</taxon>
    </lineage>
</organism>
<name>A0A6N6MEF7_9HYPH</name>
<accession>A0A6N6MEF7</accession>
<evidence type="ECO:0000313" key="2">
    <source>
        <dbReference type="Proteomes" id="UP000441523"/>
    </source>
</evidence>
<evidence type="ECO:0000313" key="1">
    <source>
        <dbReference type="EMBL" id="KAB1068129.1"/>
    </source>
</evidence>
<dbReference type="Proteomes" id="UP000441523">
    <property type="component" value="Unassembled WGS sequence"/>
</dbReference>
<dbReference type="EMBL" id="VZZJ01000059">
    <property type="protein sequence ID" value="KAB1068129.1"/>
    <property type="molecule type" value="Genomic_DNA"/>
</dbReference>
<keyword evidence="2" id="KW-1185">Reference proteome</keyword>
<protein>
    <submittedName>
        <fullName evidence="1">Uncharacterized protein</fullName>
    </submittedName>
</protein>
<proteinExistence type="predicted"/>